<dbReference type="Gene3D" id="3.80.10.10">
    <property type="entry name" value="Ribonuclease Inhibitor"/>
    <property type="match status" value="2"/>
</dbReference>
<evidence type="ECO:0000256" key="6">
    <source>
        <dbReference type="ARBA" id="ARBA00022692"/>
    </source>
</evidence>
<keyword evidence="4" id="KW-0597">Phosphoprotein</keyword>
<evidence type="ECO:0000313" key="16">
    <source>
        <dbReference type="Proteomes" id="UP000594638"/>
    </source>
</evidence>
<dbReference type="InterPro" id="IPR001611">
    <property type="entry name" value="Leu-rich_rpt"/>
</dbReference>
<evidence type="ECO:0000313" key="15">
    <source>
        <dbReference type="EMBL" id="CAA3024886.1"/>
    </source>
</evidence>
<evidence type="ECO:0000256" key="7">
    <source>
        <dbReference type="ARBA" id="ARBA00022729"/>
    </source>
</evidence>
<keyword evidence="7 13" id="KW-0732">Signal</keyword>
<dbReference type="SMART" id="SM00369">
    <property type="entry name" value="LRR_TYP"/>
    <property type="match status" value="4"/>
</dbReference>
<evidence type="ECO:0000256" key="4">
    <source>
        <dbReference type="ARBA" id="ARBA00022553"/>
    </source>
</evidence>
<feature type="transmembrane region" description="Helical" evidence="12">
    <location>
        <begin position="304"/>
        <end position="326"/>
    </location>
</feature>
<evidence type="ECO:0000259" key="14">
    <source>
        <dbReference type="Pfam" id="PF08263"/>
    </source>
</evidence>
<keyword evidence="5" id="KW-0433">Leucine-rich repeat</keyword>
<evidence type="ECO:0000256" key="1">
    <source>
        <dbReference type="ARBA" id="ARBA00004251"/>
    </source>
</evidence>
<evidence type="ECO:0000256" key="13">
    <source>
        <dbReference type="SAM" id="SignalP"/>
    </source>
</evidence>
<dbReference type="SUPFAM" id="SSF52058">
    <property type="entry name" value="L domain-like"/>
    <property type="match status" value="1"/>
</dbReference>
<dbReference type="InterPro" id="IPR013210">
    <property type="entry name" value="LRR_N_plant-typ"/>
</dbReference>
<feature type="domain" description="Leucine-rich repeat-containing N-terminal plant-type" evidence="14">
    <location>
        <begin position="32"/>
        <end position="71"/>
    </location>
</feature>
<keyword evidence="11" id="KW-0325">Glycoprotein</keyword>
<keyword evidence="6 12" id="KW-0812">Transmembrane</keyword>
<proteinExistence type="inferred from homology"/>
<keyword evidence="10 12" id="KW-0472">Membrane</keyword>
<dbReference type="FunFam" id="3.80.10.10:FF:000041">
    <property type="entry name" value="LRR receptor-like serine/threonine-protein kinase ERECTA"/>
    <property type="match status" value="1"/>
</dbReference>
<evidence type="ECO:0000256" key="5">
    <source>
        <dbReference type="ARBA" id="ARBA00022614"/>
    </source>
</evidence>
<dbReference type="PROSITE" id="PS51450">
    <property type="entry name" value="LRR"/>
    <property type="match status" value="3"/>
</dbReference>
<keyword evidence="16" id="KW-1185">Reference proteome</keyword>
<dbReference type="Pfam" id="PF08263">
    <property type="entry name" value="LRRNT_2"/>
    <property type="match status" value="1"/>
</dbReference>
<evidence type="ECO:0000256" key="10">
    <source>
        <dbReference type="ARBA" id="ARBA00023136"/>
    </source>
</evidence>
<dbReference type="Proteomes" id="UP000594638">
    <property type="component" value="Unassembled WGS sequence"/>
</dbReference>
<dbReference type="EMBL" id="CACTIH010009119">
    <property type="protein sequence ID" value="CAA3024886.1"/>
    <property type="molecule type" value="Genomic_DNA"/>
</dbReference>
<dbReference type="InterPro" id="IPR032675">
    <property type="entry name" value="LRR_dom_sf"/>
</dbReference>
<organism evidence="15 16">
    <name type="scientific">Olea europaea subsp. europaea</name>
    <dbReference type="NCBI Taxonomy" id="158383"/>
    <lineage>
        <taxon>Eukaryota</taxon>
        <taxon>Viridiplantae</taxon>
        <taxon>Streptophyta</taxon>
        <taxon>Embryophyta</taxon>
        <taxon>Tracheophyta</taxon>
        <taxon>Spermatophyta</taxon>
        <taxon>Magnoliopsida</taxon>
        <taxon>eudicotyledons</taxon>
        <taxon>Gunneridae</taxon>
        <taxon>Pentapetalae</taxon>
        <taxon>asterids</taxon>
        <taxon>lamiids</taxon>
        <taxon>Lamiales</taxon>
        <taxon>Oleaceae</taxon>
        <taxon>Oleeae</taxon>
        <taxon>Olea</taxon>
    </lineage>
</organism>
<dbReference type="GO" id="GO:0006952">
    <property type="term" value="P:defense response"/>
    <property type="evidence" value="ECO:0007669"/>
    <property type="project" value="UniProtKB-ARBA"/>
</dbReference>
<evidence type="ECO:0000256" key="3">
    <source>
        <dbReference type="ARBA" id="ARBA00022475"/>
    </source>
</evidence>
<keyword evidence="8" id="KW-0677">Repeat</keyword>
<feature type="signal peptide" evidence="13">
    <location>
        <begin position="1"/>
        <end position="24"/>
    </location>
</feature>
<evidence type="ECO:0000256" key="12">
    <source>
        <dbReference type="SAM" id="Phobius"/>
    </source>
</evidence>
<reference evidence="15 16" key="1">
    <citation type="submission" date="2019-12" db="EMBL/GenBank/DDBJ databases">
        <authorList>
            <person name="Alioto T."/>
            <person name="Alioto T."/>
            <person name="Gomez Garrido J."/>
        </authorList>
    </citation>
    <scope>NUCLEOTIDE SEQUENCE [LARGE SCALE GENOMIC DNA]</scope>
</reference>
<dbReference type="Gramene" id="OE9A109857T1">
    <property type="protein sequence ID" value="OE9A109857C1"/>
    <property type="gene ID" value="OE9A109857"/>
</dbReference>
<evidence type="ECO:0000256" key="9">
    <source>
        <dbReference type="ARBA" id="ARBA00022989"/>
    </source>
</evidence>
<gene>
    <name evidence="15" type="ORF">OLEA9_A109857</name>
</gene>
<evidence type="ECO:0000256" key="8">
    <source>
        <dbReference type="ARBA" id="ARBA00022737"/>
    </source>
</evidence>
<keyword evidence="3" id="KW-1003">Cell membrane</keyword>
<name>A0A8S0V489_OLEEU</name>
<dbReference type="PANTHER" id="PTHR48063">
    <property type="entry name" value="LRR RECEPTOR-LIKE KINASE"/>
    <property type="match status" value="1"/>
</dbReference>
<dbReference type="PANTHER" id="PTHR48063:SF98">
    <property type="entry name" value="LRR RECEPTOR-LIKE SERINE_THREONINE-PROTEIN KINASE FLS2"/>
    <property type="match status" value="1"/>
</dbReference>
<dbReference type="Pfam" id="PF00560">
    <property type="entry name" value="LRR_1"/>
    <property type="match status" value="2"/>
</dbReference>
<dbReference type="AlphaFoldDB" id="A0A8S0V489"/>
<dbReference type="InterPro" id="IPR003591">
    <property type="entry name" value="Leu-rich_rpt_typical-subtyp"/>
</dbReference>
<keyword evidence="9 12" id="KW-1133">Transmembrane helix</keyword>
<dbReference type="GO" id="GO:0005886">
    <property type="term" value="C:plasma membrane"/>
    <property type="evidence" value="ECO:0007669"/>
    <property type="project" value="UniProtKB-SubCell"/>
</dbReference>
<evidence type="ECO:0000256" key="11">
    <source>
        <dbReference type="ARBA" id="ARBA00023180"/>
    </source>
</evidence>
<keyword evidence="15" id="KW-0675">Receptor</keyword>
<dbReference type="SMART" id="SM00364">
    <property type="entry name" value="LRR_BAC"/>
    <property type="match status" value="2"/>
</dbReference>
<evidence type="ECO:0000256" key="2">
    <source>
        <dbReference type="ARBA" id="ARBA00009592"/>
    </source>
</evidence>
<dbReference type="PRINTS" id="PR00019">
    <property type="entry name" value="LEURICHRPT"/>
</dbReference>
<accession>A0A8S0V489</accession>
<dbReference type="FunFam" id="3.80.10.10:FF:000722">
    <property type="entry name" value="Leucine-rich repeat receptor-like protein kinase"/>
    <property type="match status" value="1"/>
</dbReference>
<dbReference type="InterPro" id="IPR046956">
    <property type="entry name" value="RLP23-like"/>
</dbReference>
<comment type="similarity">
    <text evidence="2">Belongs to the RLP family.</text>
</comment>
<comment type="caution">
    <text evidence="15">The sequence shown here is derived from an EMBL/GenBank/DDBJ whole genome shotgun (WGS) entry which is preliminary data.</text>
</comment>
<sequence>MELKILQLLLFLCMNLLVSGVGAAAEVKCIERERQALLKFKESLTGDLSGLTWGSEEDKEECCNWYGVECSVTGHVIRLDLSDKHLRDIFRFSSLRNLHLSNNQLDGVQPQSFNQASSLEFLDLSYNQLVGSLPNITRFSSLKTLYLSNNHLDGLHPQSLHQPSSLESLDLSGNQLKRLPEAIEHLLNLKYLNLSSTSLEGNIISCIGQLDTLEWLDLSRNKLSGEIPNGLANLHFLSVLDLSYNNLMGKIPLSTQLQSFDSSAYAGNSQLCGDPLVECNRDPSVTGNGKVNVVEEDDSFINRDFYICMAFGFITGFWVVVGSLVLKHSWRHSYFKFWNSVRDWMSGARVVTNVAL</sequence>
<protein>
    <submittedName>
        <fullName evidence="15">Receptor 12</fullName>
    </submittedName>
</protein>
<dbReference type="GO" id="GO:0051707">
    <property type="term" value="P:response to other organism"/>
    <property type="evidence" value="ECO:0007669"/>
    <property type="project" value="UniProtKB-ARBA"/>
</dbReference>
<feature type="chain" id="PRO_5035937243" evidence="13">
    <location>
        <begin position="25"/>
        <end position="356"/>
    </location>
</feature>
<dbReference type="OrthoDB" id="8731593at2759"/>
<dbReference type="Pfam" id="PF13855">
    <property type="entry name" value="LRR_8"/>
    <property type="match status" value="2"/>
</dbReference>
<comment type="subcellular location">
    <subcellularLocation>
        <location evidence="1">Cell membrane</location>
        <topology evidence="1">Single-pass type I membrane protein</topology>
    </subcellularLocation>
</comment>